<reference evidence="10 11" key="1">
    <citation type="submission" date="2014-07" db="EMBL/GenBank/DDBJ databases">
        <authorList>
            <person name="McCorrison J."/>
            <person name="Sanka R."/>
            <person name="Torralba M."/>
            <person name="Gillis M."/>
            <person name="Haft D.H."/>
            <person name="Methe B."/>
            <person name="Sutton G."/>
            <person name="Nelson K.E."/>
        </authorList>
    </citation>
    <scope>NUCLEOTIDE SEQUENCE [LARGE SCALE GENOMIC DNA]</scope>
    <source>
        <strain evidence="10 11">DNF00040</strain>
    </source>
</reference>
<dbReference type="PANTHER" id="PTHR34702">
    <property type="entry name" value="NA(+)/H(+) ANTIPORTER SUBUNIT F1"/>
    <property type="match status" value="1"/>
</dbReference>
<evidence type="ECO:0000313" key="10">
    <source>
        <dbReference type="EMBL" id="KGF31792.1"/>
    </source>
</evidence>
<accession>A0A096AME4</accession>
<feature type="transmembrane region" description="Helical" evidence="9">
    <location>
        <begin position="63"/>
        <end position="85"/>
    </location>
</feature>
<keyword evidence="6 9" id="KW-1133">Transmembrane helix</keyword>
<dbReference type="Pfam" id="PF04066">
    <property type="entry name" value="MrpF_PhaF"/>
    <property type="match status" value="1"/>
</dbReference>
<dbReference type="EMBL" id="JRNI01000010">
    <property type="protein sequence ID" value="KGF31792.1"/>
    <property type="molecule type" value="Genomic_DNA"/>
</dbReference>
<dbReference type="AlphaFoldDB" id="A0A096AME4"/>
<comment type="similarity">
    <text evidence="2 8">Belongs to the CPA3 antiporters (TC 2.A.63) subunit F family.</text>
</comment>
<dbReference type="InterPro" id="IPR007208">
    <property type="entry name" value="MrpF/PhaF-like"/>
</dbReference>
<protein>
    <submittedName>
        <fullName evidence="10">Sodium:proton antiporter</fullName>
    </submittedName>
</protein>
<evidence type="ECO:0000313" key="11">
    <source>
        <dbReference type="Proteomes" id="UP000029629"/>
    </source>
</evidence>
<dbReference type="GO" id="GO:0015385">
    <property type="term" value="F:sodium:proton antiporter activity"/>
    <property type="evidence" value="ECO:0007669"/>
    <property type="project" value="TreeGrafter"/>
</dbReference>
<evidence type="ECO:0000256" key="9">
    <source>
        <dbReference type="SAM" id="Phobius"/>
    </source>
</evidence>
<organism evidence="10 11">
    <name type="scientific">Oligella urethralis DNF00040</name>
    <dbReference type="NCBI Taxonomy" id="1401065"/>
    <lineage>
        <taxon>Bacteria</taxon>
        <taxon>Pseudomonadati</taxon>
        <taxon>Pseudomonadota</taxon>
        <taxon>Betaproteobacteria</taxon>
        <taxon>Burkholderiales</taxon>
        <taxon>Alcaligenaceae</taxon>
        <taxon>Oligella</taxon>
    </lineage>
</organism>
<evidence type="ECO:0000256" key="3">
    <source>
        <dbReference type="ARBA" id="ARBA00022448"/>
    </source>
</evidence>
<dbReference type="GeneID" id="93428122"/>
<dbReference type="eggNOG" id="COG2212">
    <property type="taxonomic scope" value="Bacteria"/>
</dbReference>
<dbReference type="OrthoDB" id="9800226at2"/>
<evidence type="ECO:0000256" key="2">
    <source>
        <dbReference type="ARBA" id="ARBA00009212"/>
    </source>
</evidence>
<dbReference type="RefSeq" id="WP_018026094.1">
    <property type="nucleotide sequence ID" value="NZ_JRNI01000010.1"/>
</dbReference>
<sequence length="92" mass="10249">MGLLNFACYFAIACYSLSNVLTLYRAIKGPTPQDRVLSADVTYTNCMLLVFTLGILFRTPWYYDIGLLIALLGFVTTAAMAKFLLRGEVIEP</sequence>
<proteinExistence type="inferred from homology"/>
<dbReference type="PIRSF" id="PIRSF028784">
    <property type="entry name" value="MrpF"/>
    <property type="match status" value="1"/>
</dbReference>
<keyword evidence="8" id="KW-0050">Antiport</keyword>
<evidence type="ECO:0000256" key="4">
    <source>
        <dbReference type="ARBA" id="ARBA00022475"/>
    </source>
</evidence>
<comment type="caution">
    <text evidence="10">The sequence shown here is derived from an EMBL/GenBank/DDBJ whole genome shotgun (WGS) entry which is preliminary data.</text>
</comment>
<dbReference type="GO" id="GO:0005886">
    <property type="term" value="C:plasma membrane"/>
    <property type="evidence" value="ECO:0007669"/>
    <property type="project" value="UniProtKB-SubCell"/>
</dbReference>
<name>A0A096AME4_9BURK</name>
<evidence type="ECO:0000256" key="8">
    <source>
        <dbReference type="PIRNR" id="PIRNR028784"/>
    </source>
</evidence>
<dbReference type="NCBIfam" id="NF004812">
    <property type="entry name" value="PRK06161.1"/>
    <property type="match status" value="1"/>
</dbReference>
<keyword evidence="5 9" id="KW-0812">Transmembrane</keyword>
<evidence type="ECO:0000256" key="1">
    <source>
        <dbReference type="ARBA" id="ARBA00004651"/>
    </source>
</evidence>
<evidence type="ECO:0000256" key="6">
    <source>
        <dbReference type="ARBA" id="ARBA00022989"/>
    </source>
</evidence>
<feature type="transmembrane region" description="Helical" evidence="9">
    <location>
        <begin position="6"/>
        <end position="24"/>
    </location>
</feature>
<keyword evidence="7 8" id="KW-0472">Membrane</keyword>
<dbReference type="Proteomes" id="UP000029629">
    <property type="component" value="Unassembled WGS sequence"/>
</dbReference>
<feature type="transmembrane region" description="Helical" evidence="9">
    <location>
        <begin position="36"/>
        <end position="57"/>
    </location>
</feature>
<keyword evidence="3 8" id="KW-0813">Transport</keyword>
<comment type="subcellular location">
    <subcellularLocation>
        <location evidence="1 8">Cell membrane</location>
        <topology evidence="1 8">Multi-pass membrane protein</topology>
    </subcellularLocation>
</comment>
<keyword evidence="8" id="KW-0406">Ion transport</keyword>
<evidence type="ECO:0000256" key="5">
    <source>
        <dbReference type="ARBA" id="ARBA00022692"/>
    </source>
</evidence>
<evidence type="ECO:0000256" key="7">
    <source>
        <dbReference type="ARBA" id="ARBA00023136"/>
    </source>
</evidence>
<gene>
    <name evidence="10" type="ORF">HMPREF2130_01925</name>
</gene>
<keyword evidence="4 8" id="KW-1003">Cell membrane</keyword>
<keyword evidence="11" id="KW-1185">Reference proteome</keyword>
<dbReference type="PANTHER" id="PTHR34702:SF1">
    <property type="entry name" value="NA(+)_H(+) ANTIPORTER SUBUNIT F"/>
    <property type="match status" value="1"/>
</dbReference>